<evidence type="ECO:0000313" key="2">
    <source>
        <dbReference type="Proteomes" id="UP000681967"/>
    </source>
</evidence>
<sequence length="71" mass="7999">KFCEDNDNKRDGNEGICEIIEHVESICSMLSCRIIVGKDDDDELSSIDGDKHEQLANEVTLFINAKRIGMQ</sequence>
<organism evidence="1 2">
    <name type="scientific">Rotaria magnacalcarata</name>
    <dbReference type="NCBI Taxonomy" id="392030"/>
    <lineage>
        <taxon>Eukaryota</taxon>
        <taxon>Metazoa</taxon>
        <taxon>Spiralia</taxon>
        <taxon>Gnathifera</taxon>
        <taxon>Rotifera</taxon>
        <taxon>Eurotatoria</taxon>
        <taxon>Bdelloidea</taxon>
        <taxon>Philodinida</taxon>
        <taxon>Philodinidae</taxon>
        <taxon>Rotaria</taxon>
    </lineage>
</organism>
<reference evidence="1" key="1">
    <citation type="submission" date="2021-02" db="EMBL/GenBank/DDBJ databases">
        <authorList>
            <person name="Nowell W R."/>
        </authorList>
    </citation>
    <scope>NUCLEOTIDE SEQUENCE</scope>
</reference>
<proteinExistence type="predicted"/>
<dbReference type="EMBL" id="CAJOBH010045315">
    <property type="protein sequence ID" value="CAF4350971.1"/>
    <property type="molecule type" value="Genomic_DNA"/>
</dbReference>
<evidence type="ECO:0000313" key="1">
    <source>
        <dbReference type="EMBL" id="CAF4350971.1"/>
    </source>
</evidence>
<gene>
    <name evidence="1" type="ORF">BYL167_LOCUS29501</name>
</gene>
<comment type="caution">
    <text evidence="1">The sequence shown here is derived from an EMBL/GenBank/DDBJ whole genome shotgun (WGS) entry which is preliminary data.</text>
</comment>
<name>A0A8S2ULP4_9BILA</name>
<dbReference type="AlphaFoldDB" id="A0A8S2ULP4"/>
<feature type="non-terminal residue" evidence="1">
    <location>
        <position position="1"/>
    </location>
</feature>
<protein>
    <submittedName>
        <fullName evidence="1">Uncharacterized protein</fullName>
    </submittedName>
</protein>
<dbReference type="Proteomes" id="UP000681967">
    <property type="component" value="Unassembled WGS sequence"/>
</dbReference>
<accession>A0A8S2ULP4</accession>